<evidence type="ECO:0000313" key="4">
    <source>
        <dbReference type="EMBL" id="QIQ01021.1"/>
    </source>
</evidence>
<name>A0A6G9GSN1_9ACTN</name>
<proteinExistence type="predicted"/>
<feature type="transmembrane region" description="Helical" evidence="2">
    <location>
        <begin position="201"/>
        <end position="219"/>
    </location>
</feature>
<accession>A0A6G9GSN1</accession>
<dbReference type="InterPro" id="IPR050811">
    <property type="entry name" value="Phosphate_ABC_transporter"/>
</dbReference>
<feature type="domain" description="PBP" evidence="3">
    <location>
        <begin position="228"/>
        <end position="486"/>
    </location>
</feature>
<dbReference type="RefSeq" id="WP_167022219.1">
    <property type="nucleotide sequence ID" value="NZ_CP050177.1"/>
</dbReference>
<dbReference type="EMBL" id="CP050177">
    <property type="protein sequence ID" value="QIQ01021.1"/>
    <property type="molecule type" value="Genomic_DNA"/>
</dbReference>
<gene>
    <name evidence="4" type="ORF">HA039_00770</name>
</gene>
<protein>
    <submittedName>
        <fullName evidence="4">Phosphate ABC transporter substrate-binding protein</fullName>
    </submittedName>
</protein>
<feature type="transmembrane region" description="Helical" evidence="2">
    <location>
        <begin position="6"/>
        <end position="28"/>
    </location>
</feature>
<keyword evidence="5" id="KW-1185">Reference proteome</keyword>
<dbReference type="SUPFAM" id="SSF53850">
    <property type="entry name" value="Periplasmic binding protein-like II"/>
    <property type="match status" value="1"/>
</dbReference>
<dbReference type="PANTHER" id="PTHR30570">
    <property type="entry name" value="PERIPLASMIC PHOSPHATE BINDING COMPONENT OF PHOSPHATE ABC TRANSPORTER"/>
    <property type="match status" value="1"/>
</dbReference>
<evidence type="ECO:0000259" key="3">
    <source>
        <dbReference type="Pfam" id="PF12849"/>
    </source>
</evidence>
<sequence>MEWLSTENVVALGTALLGILASLGVLWFERRVPAHRRIGYRIQLDTPVSSAERTGRAGVRLGFFQDNPHLSDATLVLLRIENDGSQSIGDGDYTGREPHGLTAVFTSRTIHGLAVTTPPGEEHLLDHFTPAAGLRHADDTVYLPRVPLNRGRHFKLLVLLTGGAVGDPIRVAGGLRDGNVALNRSTTPDDTPPLFSRASSMITVLLTVCVVILASIIVVRDDSPPPMGCARGTLTITGSTAFAPVAEELAAKYEKDCAGSQVTVDARSSRDGVRELDERGAAAKGGSPALIALSDGPKTTGFPRLRENRVAVSVFTLVVNDSVPLKNLSTADVRRLYRGDVANWDQLRGTDGVRGPDLPIVLVSRNSGSGTRDIFQRRVLGAFEQADSSTDCRHKDDVTAKVFRCELDSTDRVLTTVAGTPGAIGYTDLRSGSTPKGLHPLGLDGRTASVDAIADSAYPYREIEYAYTYGDPPADSLVSSFLNYLMRGSGQDVVRTHGHLPCASPEGLRICAAMR</sequence>
<evidence type="ECO:0000313" key="5">
    <source>
        <dbReference type="Proteomes" id="UP000501179"/>
    </source>
</evidence>
<dbReference type="Gene3D" id="3.40.190.10">
    <property type="entry name" value="Periplasmic binding protein-like II"/>
    <property type="match status" value="2"/>
</dbReference>
<keyword evidence="2" id="KW-1133">Transmembrane helix</keyword>
<keyword evidence="2" id="KW-0472">Membrane</keyword>
<dbReference type="AlphaFoldDB" id="A0A6G9GSN1"/>
<dbReference type="Proteomes" id="UP000501179">
    <property type="component" value="Chromosome"/>
</dbReference>
<keyword evidence="2" id="KW-0812">Transmembrane</keyword>
<dbReference type="Pfam" id="PF12849">
    <property type="entry name" value="PBP_like_2"/>
    <property type="match status" value="1"/>
</dbReference>
<dbReference type="KEGG" id="slia:HA039_00770"/>
<dbReference type="PANTHER" id="PTHR30570:SF1">
    <property type="entry name" value="PHOSPHATE-BINDING PROTEIN PSTS"/>
    <property type="match status" value="1"/>
</dbReference>
<keyword evidence="1" id="KW-0732">Signal</keyword>
<reference evidence="4 5" key="1">
    <citation type="submission" date="2020-03" db="EMBL/GenBank/DDBJ databases">
        <title>A novel species.</title>
        <authorList>
            <person name="Gao J."/>
        </authorList>
    </citation>
    <scope>NUCLEOTIDE SEQUENCE [LARGE SCALE GENOMIC DNA]</scope>
    <source>
        <strain evidence="4 5">QMT-12</strain>
    </source>
</reference>
<dbReference type="InterPro" id="IPR024370">
    <property type="entry name" value="PBP_domain"/>
</dbReference>
<evidence type="ECO:0000256" key="2">
    <source>
        <dbReference type="SAM" id="Phobius"/>
    </source>
</evidence>
<evidence type="ECO:0000256" key="1">
    <source>
        <dbReference type="ARBA" id="ARBA00022729"/>
    </source>
</evidence>
<organism evidence="4 5">
    <name type="scientific">Streptomyces liangshanensis</name>
    <dbReference type="NCBI Taxonomy" id="2717324"/>
    <lineage>
        <taxon>Bacteria</taxon>
        <taxon>Bacillati</taxon>
        <taxon>Actinomycetota</taxon>
        <taxon>Actinomycetes</taxon>
        <taxon>Kitasatosporales</taxon>
        <taxon>Streptomycetaceae</taxon>
        <taxon>Streptomyces</taxon>
    </lineage>
</organism>